<protein>
    <submittedName>
        <fullName evidence="2">Uncharacterized protein</fullName>
    </submittedName>
</protein>
<gene>
    <name evidence="2" type="ORF">HMPREF3202_02463</name>
</gene>
<dbReference type="AlphaFoldDB" id="A0A137SPR6"/>
<reference evidence="2 3" key="1">
    <citation type="submission" date="2016-02" db="EMBL/GenBank/DDBJ databases">
        <authorList>
            <person name="Wen L."/>
            <person name="He K."/>
            <person name="Yang H."/>
        </authorList>
    </citation>
    <scope>NUCLEOTIDE SEQUENCE [LARGE SCALE GENOMIC DNA]</scope>
    <source>
        <strain evidence="2 3">GED7880</strain>
    </source>
</reference>
<keyword evidence="1" id="KW-1133">Transmembrane helix</keyword>
<sequence length="50" mass="5999">MIYMLCMIEICWSFGAVLRCLMEGDFKHLFFHFLLTMIGIIILIGFQYLY</sequence>
<dbReference type="Proteomes" id="UP000070093">
    <property type="component" value="Unassembled WGS sequence"/>
</dbReference>
<dbReference type="EMBL" id="LTAG01000140">
    <property type="protein sequence ID" value="KXO14413.1"/>
    <property type="molecule type" value="Genomic_DNA"/>
</dbReference>
<keyword evidence="1" id="KW-0472">Membrane</keyword>
<feature type="transmembrane region" description="Helical" evidence="1">
    <location>
        <begin position="29"/>
        <end position="49"/>
    </location>
</feature>
<comment type="caution">
    <text evidence="2">The sequence shown here is derived from an EMBL/GenBank/DDBJ whole genome shotgun (WGS) entry which is preliminary data.</text>
</comment>
<name>A0A137SPR6_9BACT</name>
<organism evidence="2 3">
    <name type="scientific">Prevotella bivia</name>
    <dbReference type="NCBI Taxonomy" id="28125"/>
    <lineage>
        <taxon>Bacteria</taxon>
        <taxon>Pseudomonadati</taxon>
        <taxon>Bacteroidota</taxon>
        <taxon>Bacteroidia</taxon>
        <taxon>Bacteroidales</taxon>
        <taxon>Prevotellaceae</taxon>
        <taxon>Prevotella</taxon>
    </lineage>
</organism>
<evidence type="ECO:0000256" key="1">
    <source>
        <dbReference type="SAM" id="Phobius"/>
    </source>
</evidence>
<dbReference type="STRING" id="28125.HMPREF3202_02463"/>
<dbReference type="PATRIC" id="fig|28125.4.peg.2456"/>
<accession>A0A137SPR6</accession>
<keyword evidence="1" id="KW-0812">Transmembrane</keyword>
<proteinExistence type="predicted"/>
<evidence type="ECO:0000313" key="3">
    <source>
        <dbReference type="Proteomes" id="UP000070093"/>
    </source>
</evidence>
<evidence type="ECO:0000313" key="2">
    <source>
        <dbReference type="EMBL" id="KXO14413.1"/>
    </source>
</evidence>